<feature type="compositionally biased region" description="Low complexity" evidence="2">
    <location>
        <begin position="496"/>
        <end position="517"/>
    </location>
</feature>
<evidence type="ECO:0000256" key="2">
    <source>
        <dbReference type="SAM" id="MobiDB-lite"/>
    </source>
</evidence>
<comment type="caution">
    <text evidence="3">The sequence shown here is derived from an EMBL/GenBank/DDBJ whole genome shotgun (WGS) entry which is preliminary data.</text>
</comment>
<feature type="coiled-coil region" evidence="1">
    <location>
        <begin position="200"/>
        <end position="272"/>
    </location>
</feature>
<feature type="region of interest" description="Disordered" evidence="2">
    <location>
        <begin position="495"/>
        <end position="525"/>
    </location>
</feature>
<feature type="coiled-coil region" evidence="1">
    <location>
        <begin position="324"/>
        <end position="379"/>
    </location>
</feature>
<sequence>MRLFAQIMKTRTGVEDQQCHHSRLMAGMSHQSTQDPPRLFPKGTHIMDPEETVCRYCGVSYLIHHEFKMMEEKMKAMELEMELYRASVENERRLQGDIQTLHSLLEQSRAQDEQQTESIKFLSTQLSEKESELRTVTSAMDSFQSKLNEAECQSQLLRRKCTLQNAVLKNTMSFLQLTKKELLTTRSTVACFPKLWREFAKEVTDRSKDAMAELTSLERAVGISQSEVVRLREQVNDLQSVSAAAELKSQQVQDLVQRESELQNRCHEMQKQILVFNCSAKSTETEQYLSRLKQSEIEQKETESRFCKKLREKDEAWLACQQKCRLLQEQLTEQTRKHEELSKRNGLSENENETLLDALKRAEEEIDTLRKERELTKLSHQNTIVQLRESFRQKMLEGHNLRTKFDEELEEERKHHFIEMQKAELKVREDANTELVIQREKFQELIQKYQKEHEELKSKNTLLQETVRRECEERYELTEALSQAREQLLELKKRSGGLQLSQRSSSQSVRIESPSPSASQGHKSMNTQRSGLAVKHGLLTRLAGSPDGQPGSSSTSALPAIPLPRPSKDRLFSISESKHRIAAVVRSRENKM</sequence>
<feature type="coiled-coil region" evidence="1">
    <location>
        <begin position="133"/>
        <end position="160"/>
    </location>
</feature>
<dbReference type="PANTHER" id="PTHR34251:SF1">
    <property type="entry name" value="LEUCINE, GLUTAMATE AND LYSINE RICH 1"/>
    <property type="match status" value="1"/>
</dbReference>
<feature type="non-terminal residue" evidence="3">
    <location>
        <position position="1"/>
    </location>
</feature>
<gene>
    <name evidence="3" type="primary">Lekr1</name>
    <name evidence="3" type="ORF">GTO96_0000740</name>
</gene>
<organism evidence="3 4">
    <name type="scientific">Polypterus senegalus</name>
    <name type="common">Senegal bichir</name>
    <dbReference type="NCBI Taxonomy" id="55291"/>
    <lineage>
        <taxon>Eukaryota</taxon>
        <taxon>Metazoa</taxon>
        <taxon>Chordata</taxon>
        <taxon>Craniata</taxon>
        <taxon>Vertebrata</taxon>
        <taxon>Euteleostomi</taxon>
        <taxon>Actinopterygii</taxon>
        <taxon>Polypteriformes</taxon>
        <taxon>Polypteridae</taxon>
        <taxon>Polypterus</taxon>
    </lineage>
</organism>
<feature type="coiled-coil region" evidence="1">
    <location>
        <begin position="67"/>
        <end position="94"/>
    </location>
</feature>
<feature type="non-terminal residue" evidence="3">
    <location>
        <position position="592"/>
    </location>
</feature>
<dbReference type="PANTHER" id="PTHR34251">
    <property type="entry name" value="LEUCINE-, GLUTAMATE- AND LYSINE-RICH PROTEIN 1"/>
    <property type="match status" value="1"/>
</dbReference>
<protein>
    <submittedName>
        <fullName evidence="3">LEKR1 protein</fullName>
    </submittedName>
</protein>
<dbReference type="EMBL" id="JAATIS010004040">
    <property type="protein sequence ID" value="KAG2462252.1"/>
    <property type="molecule type" value="Genomic_DNA"/>
</dbReference>
<reference evidence="3 4" key="1">
    <citation type="journal article" date="2021" name="Cell">
        <title>Tracing the genetic footprints of vertebrate landing in non-teleost ray-finned fishes.</title>
        <authorList>
            <person name="Bi X."/>
            <person name="Wang K."/>
            <person name="Yang L."/>
            <person name="Pan H."/>
            <person name="Jiang H."/>
            <person name="Wei Q."/>
            <person name="Fang M."/>
            <person name="Yu H."/>
            <person name="Zhu C."/>
            <person name="Cai Y."/>
            <person name="He Y."/>
            <person name="Gan X."/>
            <person name="Zeng H."/>
            <person name="Yu D."/>
            <person name="Zhu Y."/>
            <person name="Jiang H."/>
            <person name="Qiu Q."/>
            <person name="Yang H."/>
            <person name="Zhang Y.E."/>
            <person name="Wang W."/>
            <person name="Zhu M."/>
            <person name="He S."/>
            <person name="Zhang G."/>
        </authorList>
    </citation>
    <scope>NUCLEOTIDE SEQUENCE [LARGE SCALE GENOMIC DNA]</scope>
    <source>
        <strain evidence="3">Bchr_013</strain>
    </source>
</reference>
<accession>A0A8X8BPZ6</accession>
<evidence type="ECO:0000313" key="3">
    <source>
        <dbReference type="EMBL" id="KAG2462252.1"/>
    </source>
</evidence>
<dbReference type="InterPro" id="IPR038799">
    <property type="entry name" value="LEKR1"/>
</dbReference>
<evidence type="ECO:0000313" key="4">
    <source>
        <dbReference type="Proteomes" id="UP000886611"/>
    </source>
</evidence>
<dbReference type="AlphaFoldDB" id="A0A8X8BPZ6"/>
<evidence type="ECO:0000256" key="1">
    <source>
        <dbReference type="SAM" id="Coils"/>
    </source>
</evidence>
<proteinExistence type="predicted"/>
<dbReference type="Proteomes" id="UP000886611">
    <property type="component" value="Unassembled WGS sequence"/>
</dbReference>
<name>A0A8X8BPZ6_POLSE</name>
<keyword evidence="4" id="KW-1185">Reference proteome</keyword>
<feature type="region of interest" description="Disordered" evidence="2">
    <location>
        <begin position="541"/>
        <end position="574"/>
    </location>
</feature>
<keyword evidence="1" id="KW-0175">Coiled coil</keyword>
<feature type="coiled-coil region" evidence="1">
    <location>
        <begin position="406"/>
        <end position="494"/>
    </location>
</feature>